<dbReference type="InterPro" id="IPR045598">
    <property type="entry name" value="DUF6457"/>
</dbReference>
<dbReference type="Gene3D" id="3.90.550.10">
    <property type="entry name" value="Spore Coat Polysaccharide Biosynthesis Protein SpsA, Chain A"/>
    <property type="match status" value="1"/>
</dbReference>
<protein>
    <submittedName>
        <fullName evidence="4">NTP transferase domain-containing protein</fullName>
    </submittedName>
</protein>
<evidence type="ECO:0000256" key="1">
    <source>
        <dbReference type="ARBA" id="ARBA00022679"/>
    </source>
</evidence>
<dbReference type="PANTHER" id="PTHR19136:SF81">
    <property type="entry name" value="MOLYBDENUM COFACTOR GUANYLYLTRANSFERASE"/>
    <property type="match status" value="1"/>
</dbReference>
<evidence type="ECO:0000313" key="5">
    <source>
        <dbReference type="Proteomes" id="UP001500466"/>
    </source>
</evidence>
<reference evidence="5" key="1">
    <citation type="journal article" date="2019" name="Int. J. Syst. Evol. Microbiol.">
        <title>The Global Catalogue of Microorganisms (GCM) 10K type strain sequencing project: providing services to taxonomists for standard genome sequencing and annotation.</title>
        <authorList>
            <consortium name="The Broad Institute Genomics Platform"/>
            <consortium name="The Broad Institute Genome Sequencing Center for Infectious Disease"/>
            <person name="Wu L."/>
            <person name="Ma J."/>
        </authorList>
    </citation>
    <scope>NUCLEOTIDE SEQUENCE [LARGE SCALE GENOMIC DNA]</scope>
    <source>
        <strain evidence="5">JCM 17986</strain>
    </source>
</reference>
<dbReference type="RefSeq" id="WP_345673996.1">
    <property type="nucleotide sequence ID" value="NZ_BAABHS010000003.1"/>
</dbReference>
<dbReference type="Proteomes" id="UP001500466">
    <property type="component" value="Unassembled WGS sequence"/>
</dbReference>
<sequence>MADGETAGAGNGPGAAFDAVILAGGAARRLGGRDKPGLLVGGATLLDHAVAACAGARRTVVVGPERPTAAPVAWVREDPPGGGPVAALAAGLAAVSAPVTLLLAADLPFVTREVTERLVAALSDPADMSPGHPAADAVLLTDSTGRDQPLLAVYRTGALRNAVAAVGDPGGAPLRRVWAGLRAARMADPGRAAFDCDTWSQVRAARATSGRMEDVLEDWIEAVKAELGIELDVDIAALLDMTKVAAHNVVRPAAPLTAFLVGYAAAQAGGGSAAVADALRKAEALAAAYERPDAASGGADTGGTAAP</sequence>
<keyword evidence="5" id="KW-1185">Reference proteome</keyword>
<accession>A0ABP9GT78</accession>
<dbReference type="EMBL" id="BAABHS010000003">
    <property type="protein sequence ID" value="GAA4950962.1"/>
    <property type="molecule type" value="Genomic_DNA"/>
</dbReference>
<dbReference type="GO" id="GO:0016740">
    <property type="term" value="F:transferase activity"/>
    <property type="evidence" value="ECO:0007669"/>
    <property type="project" value="UniProtKB-KW"/>
</dbReference>
<gene>
    <name evidence="4" type="ORF">GCM10023205_09680</name>
</gene>
<comment type="caution">
    <text evidence="4">The sequence shown here is derived from an EMBL/GenBank/DDBJ whole genome shotgun (WGS) entry which is preliminary data.</text>
</comment>
<evidence type="ECO:0000313" key="4">
    <source>
        <dbReference type="EMBL" id="GAA4950962.1"/>
    </source>
</evidence>
<feature type="domain" description="MobA-like NTP transferase" evidence="2">
    <location>
        <begin position="19"/>
        <end position="172"/>
    </location>
</feature>
<dbReference type="Pfam" id="PF20058">
    <property type="entry name" value="DUF6457"/>
    <property type="match status" value="1"/>
</dbReference>
<organism evidence="4 5">
    <name type="scientific">Yinghuangia aomiensis</name>
    <dbReference type="NCBI Taxonomy" id="676205"/>
    <lineage>
        <taxon>Bacteria</taxon>
        <taxon>Bacillati</taxon>
        <taxon>Actinomycetota</taxon>
        <taxon>Actinomycetes</taxon>
        <taxon>Kitasatosporales</taxon>
        <taxon>Streptomycetaceae</taxon>
        <taxon>Yinghuangia</taxon>
    </lineage>
</organism>
<evidence type="ECO:0000259" key="3">
    <source>
        <dbReference type="Pfam" id="PF20058"/>
    </source>
</evidence>
<proteinExistence type="predicted"/>
<dbReference type="InterPro" id="IPR029044">
    <property type="entry name" value="Nucleotide-diphossugar_trans"/>
</dbReference>
<dbReference type="Pfam" id="PF12804">
    <property type="entry name" value="NTP_transf_3"/>
    <property type="match status" value="1"/>
</dbReference>
<feature type="domain" description="DUF6457" evidence="3">
    <location>
        <begin position="213"/>
        <end position="292"/>
    </location>
</feature>
<keyword evidence="1 4" id="KW-0808">Transferase</keyword>
<dbReference type="PANTHER" id="PTHR19136">
    <property type="entry name" value="MOLYBDENUM COFACTOR GUANYLYLTRANSFERASE"/>
    <property type="match status" value="1"/>
</dbReference>
<evidence type="ECO:0000259" key="2">
    <source>
        <dbReference type="Pfam" id="PF12804"/>
    </source>
</evidence>
<dbReference type="InterPro" id="IPR025877">
    <property type="entry name" value="MobA-like_NTP_Trfase"/>
</dbReference>
<name>A0ABP9GT78_9ACTN</name>
<dbReference type="SUPFAM" id="SSF53448">
    <property type="entry name" value="Nucleotide-diphospho-sugar transferases"/>
    <property type="match status" value="1"/>
</dbReference>